<dbReference type="Proteomes" id="UP000380867">
    <property type="component" value="Unassembled WGS sequence"/>
</dbReference>
<keyword evidence="2" id="KW-0238">DNA-binding</keyword>
<comment type="caution">
    <text evidence="5">The sequence shown here is derived from an EMBL/GenBank/DDBJ whole genome shotgun (WGS) entry which is preliminary data.</text>
</comment>
<dbReference type="InterPro" id="IPR051081">
    <property type="entry name" value="HTH_MetalResp_TranReg"/>
</dbReference>
<dbReference type="PANTHER" id="PTHR33154:SF15">
    <property type="entry name" value="REGULATORY PROTEIN ARSR"/>
    <property type="match status" value="1"/>
</dbReference>
<dbReference type="InterPro" id="IPR036388">
    <property type="entry name" value="WH-like_DNA-bd_sf"/>
</dbReference>
<dbReference type="GO" id="GO:0003677">
    <property type="term" value="F:DNA binding"/>
    <property type="evidence" value="ECO:0007669"/>
    <property type="project" value="UniProtKB-KW"/>
</dbReference>
<feature type="domain" description="HTH arsR-type" evidence="4">
    <location>
        <begin position="18"/>
        <end position="113"/>
    </location>
</feature>
<gene>
    <name evidence="5" type="ORF">ESP70_018450</name>
</gene>
<evidence type="ECO:0000256" key="2">
    <source>
        <dbReference type="ARBA" id="ARBA00023125"/>
    </source>
</evidence>
<name>A0A5M4FDT3_9ACTN</name>
<evidence type="ECO:0000259" key="4">
    <source>
        <dbReference type="SMART" id="SM00418"/>
    </source>
</evidence>
<dbReference type="InterPro" id="IPR001845">
    <property type="entry name" value="HTH_ArsR_DNA-bd_dom"/>
</dbReference>
<dbReference type="GO" id="GO:0003700">
    <property type="term" value="F:DNA-binding transcription factor activity"/>
    <property type="evidence" value="ECO:0007669"/>
    <property type="project" value="InterPro"/>
</dbReference>
<sequence length="194" mass="21664">MNHADTPQPGIRRVTEAAVLSAMAHPFRARLIDALKVDGPSTASALSQRTGQAVGSVSHHLKVLAEVKLVEEVPELARDRRERWWRLVDAGWKWTTSDFADDPVAATVAAAAESAHFNRQVARTHEWLDNHDEAGEWVDAAFATQNWLHLTPTELSELSVEIVALLQRWHDRPTDDGVERQPVLVYSRGFPSQP</sequence>
<dbReference type="RefSeq" id="WP_149690745.1">
    <property type="nucleotide sequence ID" value="NZ_SDPQ02000003.1"/>
</dbReference>
<organism evidence="5 6">
    <name type="scientific">Aeromicrobium ginsengisoli</name>
    <dbReference type="NCBI Taxonomy" id="363867"/>
    <lineage>
        <taxon>Bacteria</taxon>
        <taxon>Bacillati</taxon>
        <taxon>Actinomycetota</taxon>
        <taxon>Actinomycetes</taxon>
        <taxon>Propionibacteriales</taxon>
        <taxon>Nocardioidaceae</taxon>
        <taxon>Aeromicrobium</taxon>
    </lineage>
</organism>
<evidence type="ECO:0000313" key="6">
    <source>
        <dbReference type="Proteomes" id="UP000380867"/>
    </source>
</evidence>
<dbReference type="SMART" id="SM00418">
    <property type="entry name" value="HTH_ARSR"/>
    <property type="match status" value="1"/>
</dbReference>
<keyword evidence="6" id="KW-1185">Reference proteome</keyword>
<evidence type="ECO:0000313" key="5">
    <source>
        <dbReference type="EMBL" id="KAA1396102.1"/>
    </source>
</evidence>
<dbReference type="Gene3D" id="1.10.10.10">
    <property type="entry name" value="Winged helix-like DNA-binding domain superfamily/Winged helix DNA-binding domain"/>
    <property type="match status" value="1"/>
</dbReference>
<dbReference type="InterPro" id="IPR036390">
    <property type="entry name" value="WH_DNA-bd_sf"/>
</dbReference>
<keyword evidence="3" id="KW-0804">Transcription</keyword>
<keyword evidence="1" id="KW-0805">Transcription regulation</keyword>
<dbReference type="AlphaFoldDB" id="A0A5M4FDT3"/>
<reference evidence="5" key="1">
    <citation type="submission" date="2019-09" db="EMBL/GenBank/DDBJ databases">
        <authorList>
            <person name="Li J."/>
        </authorList>
    </citation>
    <scope>NUCLEOTIDE SEQUENCE [LARGE SCALE GENOMIC DNA]</scope>
    <source>
        <strain evidence="5">JCM 14732</strain>
    </source>
</reference>
<dbReference type="OrthoDB" id="7945987at2"/>
<protein>
    <submittedName>
        <fullName evidence="5">Helix-turn-helix transcriptional regulator</fullName>
    </submittedName>
</protein>
<accession>A0A5M4FDT3</accession>
<proteinExistence type="predicted"/>
<evidence type="ECO:0000256" key="3">
    <source>
        <dbReference type="ARBA" id="ARBA00023163"/>
    </source>
</evidence>
<dbReference type="InterPro" id="IPR011991">
    <property type="entry name" value="ArsR-like_HTH"/>
</dbReference>
<dbReference type="SUPFAM" id="SSF46785">
    <property type="entry name" value="Winged helix' DNA-binding domain"/>
    <property type="match status" value="1"/>
</dbReference>
<dbReference type="Pfam" id="PF12840">
    <property type="entry name" value="HTH_20"/>
    <property type="match status" value="1"/>
</dbReference>
<dbReference type="EMBL" id="SDPQ02000003">
    <property type="protein sequence ID" value="KAA1396102.1"/>
    <property type="molecule type" value="Genomic_DNA"/>
</dbReference>
<dbReference type="CDD" id="cd00090">
    <property type="entry name" value="HTH_ARSR"/>
    <property type="match status" value="1"/>
</dbReference>
<dbReference type="PANTHER" id="PTHR33154">
    <property type="entry name" value="TRANSCRIPTIONAL REGULATOR, ARSR FAMILY"/>
    <property type="match status" value="1"/>
</dbReference>
<evidence type="ECO:0000256" key="1">
    <source>
        <dbReference type="ARBA" id="ARBA00023015"/>
    </source>
</evidence>